<evidence type="ECO:0000313" key="1">
    <source>
        <dbReference type="EMBL" id="CAI2169629.1"/>
    </source>
</evidence>
<evidence type="ECO:0000313" key="2">
    <source>
        <dbReference type="Proteomes" id="UP001153678"/>
    </source>
</evidence>
<sequence length="49" mass="5396">MALTNVGKIHDKFLRNMTSLEEAFPGSLMASYFGTNANGDISKFEISQI</sequence>
<accession>A0A9W4WL38</accession>
<dbReference type="AlphaFoldDB" id="A0A9W4WL38"/>
<organism evidence="1 2">
    <name type="scientific">Funneliformis geosporum</name>
    <dbReference type="NCBI Taxonomy" id="1117311"/>
    <lineage>
        <taxon>Eukaryota</taxon>
        <taxon>Fungi</taxon>
        <taxon>Fungi incertae sedis</taxon>
        <taxon>Mucoromycota</taxon>
        <taxon>Glomeromycotina</taxon>
        <taxon>Glomeromycetes</taxon>
        <taxon>Glomerales</taxon>
        <taxon>Glomeraceae</taxon>
        <taxon>Funneliformis</taxon>
    </lineage>
</organism>
<protein>
    <submittedName>
        <fullName evidence="1">5050_t:CDS:1</fullName>
    </submittedName>
</protein>
<gene>
    <name evidence="1" type="ORF">FWILDA_LOCUS4174</name>
</gene>
<dbReference type="EMBL" id="CAMKVN010000604">
    <property type="protein sequence ID" value="CAI2169629.1"/>
    <property type="molecule type" value="Genomic_DNA"/>
</dbReference>
<name>A0A9W4WL38_9GLOM</name>
<comment type="caution">
    <text evidence="1">The sequence shown here is derived from an EMBL/GenBank/DDBJ whole genome shotgun (WGS) entry which is preliminary data.</text>
</comment>
<keyword evidence="2" id="KW-1185">Reference proteome</keyword>
<reference evidence="1" key="1">
    <citation type="submission" date="2022-08" db="EMBL/GenBank/DDBJ databases">
        <authorList>
            <person name="Kallberg Y."/>
            <person name="Tangrot J."/>
            <person name="Rosling A."/>
        </authorList>
    </citation>
    <scope>NUCLEOTIDE SEQUENCE</scope>
    <source>
        <strain evidence="1">Wild A</strain>
    </source>
</reference>
<dbReference type="Proteomes" id="UP001153678">
    <property type="component" value="Unassembled WGS sequence"/>
</dbReference>
<proteinExistence type="predicted"/>